<sequence>MPPYCPQDDLARDTSTREDSHRLDHSTALCLPPQLCNSTFPTSTLPPWLLQALEQDLRLSPEVINELSQDEAQQLLVQHWTKPQGSSDTTVTGSAGGDRQCCRQAAARAPGCR</sequence>
<dbReference type="AlphaFoldDB" id="A0A2N6SWR2"/>
<dbReference type="EMBL" id="PNHF01000027">
    <property type="protein sequence ID" value="PMC61513.1"/>
    <property type="molecule type" value="Genomic_DNA"/>
</dbReference>
<gene>
    <name evidence="1" type="ORF">CJ204_10775</name>
</gene>
<proteinExistence type="predicted"/>
<accession>A0A2N6SWR2</accession>
<protein>
    <submittedName>
        <fullName evidence="1">Uncharacterized protein</fullName>
    </submittedName>
</protein>
<reference evidence="1 2" key="1">
    <citation type="submission" date="2017-09" db="EMBL/GenBank/DDBJ databases">
        <title>Bacterial strain isolated from the female urinary microbiota.</title>
        <authorList>
            <person name="Thomas-White K."/>
            <person name="Kumar N."/>
            <person name="Forster S."/>
            <person name="Putonti C."/>
            <person name="Lawley T."/>
            <person name="Wolfe A.J."/>
        </authorList>
    </citation>
    <scope>NUCLEOTIDE SEQUENCE [LARGE SCALE GENOMIC DNA]</scope>
    <source>
        <strain evidence="1 2">UMB0908</strain>
    </source>
</reference>
<evidence type="ECO:0000313" key="1">
    <source>
        <dbReference type="EMBL" id="PMC61513.1"/>
    </source>
</evidence>
<name>A0A2N6SWR2_9CORY</name>
<evidence type="ECO:0000313" key="2">
    <source>
        <dbReference type="Proteomes" id="UP000235363"/>
    </source>
</evidence>
<comment type="caution">
    <text evidence="1">The sequence shown here is derived from an EMBL/GenBank/DDBJ whole genome shotgun (WGS) entry which is preliminary data.</text>
</comment>
<organism evidence="1 2">
    <name type="scientific">Corynebacterium xerosis</name>
    <dbReference type="NCBI Taxonomy" id="1725"/>
    <lineage>
        <taxon>Bacteria</taxon>
        <taxon>Bacillati</taxon>
        <taxon>Actinomycetota</taxon>
        <taxon>Actinomycetes</taxon>
        <taxon>Mycobacteriales</taxon>
        <taxon>Corynebacteriaceae</taxon>
        <taxon>Corynebacterium</taxon>
    </lineage>
</organism>
<dbReference type="Proteomes" id="UP000235363">
    <property type="component" value="Unassembled WGS sequence"/>
</dbReference>